<evidence type="ECO:0000256" key="1">
    <source>
        <dbReference type="SAM" id="Phobius"/>
    </source>
</evidence>
<comment type="caution">
    <text evidence="2">The sequence shown here is derived from an EMBL/GenBank/DDBJ whole genome shotgun (WGS) entry which is preliminary data.</text>
</comment>
<accession>A0ABY2YG74</accession>
<proteinExistence type="predicted"/>
<evidence type="ECO:0000313" key="3">
    <source>
        <dbReference type="Proteomes" id="UP000319739"/>
    </source>
</evidence>
<name>A0ABY2YG74_9STRE</name>
<sequence length="66" mass="7520">MKYFIIGIGEVNFLTYLIYMCMSLAPLFHIFIIGAEVSSGKMIIIILSLLWGSILTFARIYSKLLK</sequence>
<keyword evidence="1" id="KW-0812">Transmembrane</keyword>
<feature type="transmembrane region" description="Helical" evidence="1">
    <location>
        <begin position="41"/>
        <end position="61"/>
    </location>
</feature>
<reference evidence="2 3" key="1">
    <citation type="submission" date="2019-06" db="EMBL/GenBank/DDBJ databases">
        <authorList>
            <person name="Zou Y."/>
        </authorList>
    </citation>
    <scope>NUCLEOTIDE SEQUENCE [LARGE SCALE GENOMIC DNA]</scope>
    <source>
        <strain evidence="2 3">E24</strain>
    </source>
</reference>
<organism evidence="2 3">
    <name type="scientific">Streptococcus xiaochunlingii</name>
    <dbReference type="NCBI Taxonomy" id="2589788"/>
    <lineage>
        <taxon>Bacteria</taxon>
        <taxon>Bacillati</taxon>
        <taxon>Bacillota</taxon>
        <taxon>Bacilli</taxon>
        <taxon>Lactobacillales</taxon>
        <taxon>Streptococcaceae</taxon>
        <taxon>Streptococcus</taxon>
    </lineage>
</organism>
<keyword evidence="1" id="KW-1133">Transmembrane helix</keyword>
<dbReference type="EMBL" id="VFSG01000001">
    <property type="protein sequence ID" value="TPE38746.1"/>
    <property type="molecule type" value="Genomic_DNA"/>
</dbReference>
<protein>
    <recommendedName>
        <fullName evidence="4">Bacteriocin</fullName>
    </recommendedName>
</protein>
<gene>
    <name evidence="2" type="ORF">FJR71_02470</name>
</gene>
<evidence type="ECO:0000313" key="2">
    <source>
        <dbReference type="EMBL" id="TPE38746.1"/>
    </source>
</evidence>
<keyword evidence="1" id="KW-0472">Membrane</keyword>
<keyword evidence="3" id="KW-1185">Reference proteome</keyword>
<feature type="transmembrane region" description="Helical" evidence="1">
    <location>
        <begin position="12"/>
        <end position="35"/>
    </location>
</feature>
<evidence type="ECO:0008006" key="4">
    <source>
        <dbReference type="Google" id="ProtNLM"/>
    </source>
</evidence>
<dbReference type="Proteomes" id="UP000319739">
    <property type="component" value="Unassembled WGS sequence"/>
</dbReference>